<gene>
    <name evidence="2" type="ORF">A3C89_02880</name>
</gene>
<proteinExistence type="predicted"/>
<comment type="caution">
    <text evidence="2">The sequence shown here is derived from an EMBL/GenBank/DDBJ whole genome shotgun (WGS) entry which is preliminary data.</text>
</comment>
<keyword evidence="1" id="KW-1133">Transmembrane helix</keyword>
<keyword evidence="1" id="KW-0472">Membrane</keyword>
<sequence length="631" mass="67404">MAEKQFDIKEGGVDAARARLYERETPQASAPLERYTHEKYKVDAEAARAGDWEITEEAPVVEVPAPAAQEVRVPKRSYRVLALTFGVVFFVLSSAIAALYLVFGNQDISGSNIRISVDAPYAVGGGSEAAIVVSVTNQNETPITDVQLIVEYPQGTEIDGERSRELVVKRYAMQTVQSGETVNTKLNPRIFGEENEGKDIRVSVEYRVEGSAATFYRESDPVRVLISSSPVSIVLDSVTSITAGQEYVLTATLISNSDADLEDLIVQANYPRTFEVKLTEPAAIAGRNTWRIEKLAPGEEAKITIVGILSGERETIQAIDISVGLASKVDTTKLASTLSTARTEVLIEAPFLNVTLTANREDADTVAFAIGQVVQMEAVITNTLTQPIHDIAVLAKITGTAADLTKVDADTGYIDLAGGVITFDKVEDSALARLDPGASHKINFNFTPKADVRTPEALVTLDVAAARSDAVGAARDISAAKQVTIRFISAMSAFSVSEHVGGSYPPHVGKTTEYRALISIQGGGNEVKDAVFTATVPRGVIVGALPAGVSFNESSRTLTWTIGSVAPNEPKTITVPLSHTPTVLEVGTRPALMQSQTLMGIDRFTQQKVTMTLSTLTTATGDDAGSGEVER</sequence>
<reference evidence="2 3" key="1">
    <citation type="journal article" date="2016" name="Nat. Commun.">
        <title>Thousands of microbial genomes shed light on interconnected biogeochemical processes in an aquifer system.</title>
        <authorList>
            <person name="Anantharaman K."/>
            <person name="Brown C.T."/>
            <person name="Hug L.A."/>
            <person name="Sharon I."/>
            <person name="Castelle C.J."/>
            <person name="Probst A.J."/>
            <person name="Thomas B.C."/>
            <person name="Singh A."/>
            <person name="Wilkins M.J."/>
            <person name="Karaoz U."/>
            <person name="Brodie E.L."/>
            <person name="Williams K.H."/>
            <person name="Hubbard S.S."/>
            <person name="Banfield J.F."/>
        </authorList>
    </citation>
    <scope>NUCLEOTIDE SEQUENCE [LARGE SCALE GENOMIC DNA]</scope>
</reference>
<keyword evidence="1" id="KW-0812">Transmembrane</keyword>
<protein>
    <recommendedName>
        <fullName evidence="4">DUF11 domain-containing protein</fullName>
    </recommendedName>
</protein>
<dbReference type="STRING" id="1798492.A3C89_02880"/>
<name>A0A1F6DDB6_9BACT</name>
<feature type="transmembrane region" description="Helical" evidence="1">
    <location>
        <begin position="80"/>
        <end position="103"/>
    </location>
</feature>
<evidence type="ECO:0000313" key="2">
    <source>
        <dbReference type="EMBL" id="OGG59418.1"/>
    </source>
</evidence>
<dbReference type="Proteomes" id="UP000178794">
    <property type="component" value="Unassembled WGS sequence"/>
</dbReference>
<evidence type="ECO:0008006" key="4">
    <source>
        <dbReference type="Google" id="ProtNLM"/>
    </source>
</evidence>
<dbReference type="AlphaFoldDB" id="A0A1F6DDB6"/>
<accession>A0A1F6DDB6</accession>
<evidence type="ECO:0000256" key="1">
    <source>
        <dbReference type="SAM" id="Phobius"/>
    </source>
</evidence>
<dbReference type="EMBL" id="MFLF01000016">
    <property type="protein sequence ID" value="OGG59418.1"/>
    <property type="molecule type" value="Genomic_DNA"/>
</dbReference>
<organism evidence="2 3">
    <name type="scientific">Candidatus Kaiserbacteria bacterium RIFCSPHIGHO2_02_FULL_50_50</name>
    <dbReference type="NCBI Taxonomy" id="1798492"/>
    <lineage>
        <taxon>Bacteria</taxon>
        <taxon>Candidatus Kaiseribacteriota</taxon>
    </lineage>
</organism>
<evidence type="ECO:0000313" key="3">
    <source>
        <dbReference type="Proteomes" id="UP000178794"/>
    </source>
</evidence>